<dbReference type="InterPro" id="IPR036803">
    <property type="entry name" value="Porphobilinogen_deaminase_C_sf"/>
</dbReference>
<name>A0A4U1EXL0_MONMO</name>
<evidence type="ECO:0000313" key="1">
    <source>
        <dbReference type="EMBL" id="TKC41591.1"/>
    </source>
</evidence>
<protein>
    <submittedName>
        <fullName evidence="1">Uncharacterized protein</fullName>
    </submittedName>
</protein>
<proteinExistence type="predicted"/>
<dbReference type="GO" id="GO:0033014">
    <property type="term" value="P:tetrapyrrole biosynthetic process"/>
    <property type="evidence" value="ECO:0007669"/>
    <property type="project" value="InterPro"/>
</dbReference>
<reference evidence="2" key="1">
    <citation type="journal article" date="2019" name="IScience">
        <title>Narwhal Genome Reveals Long-Term Low Genetic Diversity despite Current Large Abundance Size.</title>
        <authorList>
            <person name="Westbury M.V."/>
            <person name="Petersen B."/>
            <person name="Garde E."/>
            <person name="Heide-Jorgensen M.P."/>
            <person name="Lorenzen E.D."/>
        </authorList>
    </citation>
    <scope>NUCLEOTIDE SEQUENCE [LARGE SCALE GENOMIC DNA]</scope>
</reference>
<dbReference type="EMBL" id="RWIC01000623">
    <property type="protein sequence ID" value="TKC41591.1"/>
    <property type="molecule type" value="Genomic_DNA"/>
</dbReference>
<dbReference type="Gene3D" id="3.30.160.40">
    <property type="entry name" value="Porphobilinogen deaminase, C-terminal domain"/>
    <property type="match status" value="1"/>
</dbReference>
<dbReference type="Proteomes" id="UP000308365">
    <property type="component" value="Unassembled WGS sequence"/>
</dbReference>
<gene>
    <name evidence="1" type="ORF">EI555_006841</name>
</gene>
<dbReference type="AlphaFoldDB" id="A0A4U1EXL0"/>
<comment type="caution">
    <text evidence="1">The sequence shown here is derived from an EMBL/GenBank/DDBJ whole genome shotgun (WGS) entry which is preliminary data.</text>
</comment>
<dbReference type="GO" id="GO:0004418">
    <property type="term" value="F:hydroxymethylbilane synthase activity"/>
    <property type="evidence" value="ECO:0007669"/>
    <property type="project" value="InterPro"/>
</dbReference>
<sequence>MAQVSNMQETMQATIHVPAQHEDGLEDDPQLVGIPARNIPQQAQLAAESLGISLATLLLNKGAKNILDVAQQLNDAH</sequence>
<organism evidence="1 2">
    <name type="scientific">Monodon monoceros</name>
    <name type="common">Narwhal</name>
    <name type="synonym">Ceratodon monodon</name>
    <dbReference type="NCBI Taxonomy" id="40151"/>
    <lineage>
        <taxon>Eukaryota</taxon>
        <taxon>Metazoa</taxon>
        <taxon>Chordata</taxon>
        <taxon>Craniata</taxon>
        <taxon>Vertebrata</taxon>
        <taxon>Euteleostomi</taxon>
        <taxon>Mammalia</taxon>
        <taxon>Eutheria</taxon>
        <taxon>Laurasiatheria</taxon>
        <taxon>Artiodactyla</taxon>
        <taxon>Whippomorpha</taxon>
        <taxon>Cetacea</taxon>
        <taxon>Odontoceti</taxon>
        <taxon>Monodontidae</taxon>
        <taxon>Monodon</taxon>
    </lineage>
</organism>
<evidence type="ECO:0000313" key="2">
    <source>
        <dbReference type="Proteomes" id="UP000308365"/>
    </source>
</evidence>
<accession>A0A4U1EXL0</accession>